<evidence type="ECO:0000313" key="6">
    <source>
        <dbReference type="Proteomes" id="UP001596190"/>
    </source>
</evidence>
<dbReference type="InterPro" id="IPR028082">
    <property type="entry name" value="Peripla_BP_I"/>
</dbReference>
<reference evidence="6" key="1">
    <citation type="journal article" date="2019" name="Int. J. Syst. Evol. Microbiol.">
        <title>The Global Catalogue of Microorganisms (GCM) 10K type strain sequencing project: providing services to taxonomists for standard genome sequencing and annotation.</title>
        <authorList>
            <consortium name="The Broad Institute Genomics Platform"/>
            <consortium name="The Broad Institute Genome Sequencing Center for Infectious Disease"/>
            <person name="Wu L."/>
            <person name="Ma J."/>
        </authorList>
    </citation>
    <scope>NUCLEOTIDE SEQUENCE [LARGE SCALE GENOMIC DNA]</scope>
    <source>
        <strain evidence="6">CCM 8950</strain>
    </source>
</reference>
<dbReference type="InterPro" id="IPR001761">
    <property type="entry name" value="Peripla_BP/Lac1_sug-bd_dom"/>
</dbReference>
<gene>
    <name evidence="5" type="ORF">ACFP1H_05365</name>
</gene>
<dbReference type="PANTHER" id="PTHR30146">
    <property type="entry name" value="LACI-RELATED TRANSCRIPTIONAL REPRESSOR"/>
    <property type="match status" value="1"/>
</dbReference>
<dbReference type="SUPFAM" id="SSF53822">
    <property type="entry name" value="Periplasmic binding protein-like I"/>
    <property type="match status" value="1"/>
</dbReference>
<dbReference type="PANTHER" id="PTHR30146:SF109">
    <property type="entry name" value="HTH-TYPE TRANSCRIPTIONAL REGULATOR GALS"/>
    <property type="match status" value="1"/>
</dbReference>
<dbReference type="SUPFAM" id="SSF47413">
    <property type="entry name" value="lambda repressor-like DNA-binding domains"/>
    <property type="match status" value="1"/>
</dbReference>
<dbReference type="RefSeq" id="WP_137631444.1">
    <property type="nucleotide sequence ID" value="NZ_BJDO01000035.1"/>
</dbReference>
<proteinExistence type="predicted"/>
<feature type="domain" description="HTH lacI-type" evidence="4">
    <location>
        <begin position="7"/>
        <end position="61"/>
    </location>
</feature>
<dbReference type="PROSITE" id="PS50932">
    <property type="entry name" value="HTH_LACI_2"/>
    <property type="match status" value="1"/>
</dbReference>
<protein>
    <submittedName>
        <fullName evidence="5">LacI family DNA-binding transcriptional regulator</fullName>
    </submittedName>
</protein>
<evidence type="ECO:0000256" key="2">
    <source>
        <dbReference type="ARBA" id="ARBA00023125"/>
    </source>
</evidence>
<organism evidence="5 6">
    <name type="scientific">Secundilactobacillus hailunensis</name>
    <dbReference type="NCBI Taxonomy" id="2559923"/>
    <lineage>
        <taxon>Bacteria</taxon>
        <taxon>Bacillati</taxon>
        <taxon>Bacillota</taxon>
        <taxon>Bacilli</taxon>
        <taxon>Lactobacillales</taxon>
        <taxon>Lactobacillaceae</taxon>
        <taxon>Secundilactobacillus</taxon>
    </lineage>
</organism>
<keyword evidence="2 5" id="KW-0238">DNA-binding</keyword>
<dbReference type="Gene3D" id="3.40.50.2300">
    <property type="match status" value="2"/>
</dbReference>
<comment type="caution">
    <text evidence="5">The sequence shown here is derived from an EMBL/GenBank/DDBJ whole genome shotgun (WGS) entry which is preliminary data.</text>
</comment>
<keyword evidence="3" id="KW-0804">Transcription</keyword>
<name>A0ABW1T7G6_9LACO</name>
<dbReference type="Proteomes" id="UP001596190">
    <property type="component" value="Unassembled WGS sequence"/>
</dbReference>
<dbReference type="GO" id="GO:0003677">
    <property type="term" value="F:DNA binding"/>
    <property type="evidence" value="ECO:0007669"/>
    <property type="project" value="UniProtKB-KW"/>
</dbReference>
<dbReference type="Pfam" id="PF00532">
    <property type="entry name" value="Peripla_BP_1"/>
    <property type="match status" value="1"/>
</dbReference>
<dbReference type="EMBL" id="JBHSSA010000043">
    <property type="protein sequence ID" value="MFC6254009.1"/>
    <property type="molecule type" value="Genomic_DNA"/>
</dbReference>
<evidence type="ECO:0000259" key="4">
    <source>
        <dbReference type="PROSITE" id="PS50932"/>
    </source>
</evidence>
<dbReference type="SMART" id="SM00354">
    <property type="entry name" value="HTH_LACI"/>
    <property type="match status" value="1"/>
</dbReference>
<accession>A0ABW1T7G6</accession>
<dbReference type="CDD" id="cd01392">
    <property type="entry name" value="HTH_LacI"/>
    <property type="match status" value="1"/>
</dbReference>
<dbReference type="InterPro" id="IPR010982">
    <property type="entry name" value="Lambda_DNA-bd_dom_sf"/>
</dbReference>
<dbReference type="InterPro" id="IPR000843">
    <property type="entry name" value="HTH_LacI"/>
</dbReference>
<dbReference type="Pfam" id="PF00356">
    <property type="entry name" value="LacI"/>
    <property type="match status" value="1"/>
</dbReference>
<keyword evidence="6" id="KW-1185">Reference proteome</keyword>
<evidence type="ECO:0000256" key="3">
    <source>
        <dbReference type="ARBA" id="ARBA00023163"/>
    </source>
</evidence>
<keyword evidence="1" id="KW-0805">Transcription regulation</keyword>
<evidence type="ECO:0000313" key="5">
    <source>
        <dbReference type="EMBL" id="MFC6254009.1"/>
    </source>
</evidence>
<evidence type="ECO:0000256" key="1">
    <source>
        <dbReference type="ARBA" id="ARBA00023015"/>
    </source>
</evidence>
<sequence length="341" mass="37408">MNSENRVTIKDIAKATQLSVATVSRILHKKGQHNSQTVKRVTEIAKQMGYVRNTSAADLVKQKSRIVAVIVSDTKSNFSEHIIDAIEDKAIPAGLNVFILHAGNHDEPSQVRAIKTVVERAVMGIILVSLELNDRVLATLKDISIPSICLSTSVKNATIPFVTSDNYQMGYTATQLMIDKGHTKIALAGIPTTGSINLRTQGYLACMADHHLPVKPEWIHYGSCTYDDGIKAWQMYAKKREITCAICASDFTAIGLMNAAAESGVKVPDDLSLVSFDGTEMVDMVRPRITSITQSFYDMGLAGIQYLINGKDVKSEYLPFKVTQRDSTRVLTAAEQDSKKD</sequence>
<dbReference type="Gene3D" id="1.10.260.40">
    <property type="entry name" value="lambda repressor-like DNA-binding domains"/>
    <property type="match status" value="1"/>
</dbReference>